<comment type="caution">
    <text evidence="6">The sequence shown here is derived from an EMBL/GenBank/DDBJ whole genome shotgun (WGS) entry which is preliminary data.</text>
</comment>
<dbReference type="Proteomes" id="UP000729913">
    <property type="component" value="Unassembled WGS sequence"/>
</dbReference>
<dbReference type="OrthoDB" id="10012954at2759"/>
<evidence type="ECO:0000259" key="5">
    <source>
        <dbReference type="Pfam" id="PF00884"/>
    </source>
</evidence>
<dbReference type="PANTHER" id="PTHR43108:SF6">
    <property type="entry name" value="N-SULPHOGLUCOSAMINE SULPHOHYDROLASE"/>
    <property type="match status" value="1"/>
</dbReference>
<dbReference type="PROSITE" id="PS00523">
    <property type="entry name" value="SULFATASE_1"/>
    <property type="match status" value="1"/>
</dbReference>
<feature type="domain" description="Sulfatase N-terminal" evidence="5">
    <location>
        <begin position="24"/>
        <end position="89"/>
    </location>
</feature>
<dbReference type="AlphaFoldDB" id="A0A8J5VAK6"/>
<evidence type="ECO:0000313" key="6">
    <source>
        <dbReference type="EMBL" id="KAG8038959.1"/>
    </source>
</evidence>
<dbReference type="EMBL" id="JAAOIC020000039">
    <property type="protein sequence ID" value="KAG8038959.1"/>
    <property type="molecule type" value="Genomic_DNA"/>
</dbReference>
<reference evidence="6" key="1">
    <citation type="submission" date="2020-03" db="EMBL/GenBank/DDBJ databases">
        <authorList>
            <person name="Chebbi M.A."/>
            <person name="Drezen J.M."/>
        </authorList>
    </citation>
    <scope>NUCLEOTIDE SEQUENCE</scope>
    <source>
        <tissue evidence="6">Whole body</tissue>
    </source>
</reference>
<evidence type="ECO:0000256" key="1">
    <source>
        <dbReference type="ARBA" id="ARBA00008779"/>
    </source>
</evidence>
<evidence type="ECO:0000256" key="2">
    <source>
        <dbReference type="ARBA" id="ARBA00022729"/>
    </source>
</evidence>
<dbReference type="GO" id="GO:0006027">
    <property type="term" value="P:glycosaminoglycan catabolic process"/>
    <property type="evidence" value="ECO:0007669"/>
    <property type="project" value="TreeGrafter"/>
</dbReference>
<feature type="chain" id="PRO_5035281871" description="Sulfatase N-terminal domain-containing protein" evidence="4">
    <location>
        <begin position="22"/>
        <end position="241"/>
    </location>
</feature>
<comment type="similarity">
    <text evidence="1">Belongs to the sulfatase family.</text>
</comment>
<proteinExistence type="inferred from homology"/>
<evidence type="ECO:0000256" key="3">
    <source>
        <dbReference type="ARBA" id="ARBA00023180"/>
    </source>
</evidence>
<feature type="domain" description="Sulfatase N-terminal" evidence="5">
    <location>
        <begin position="128"/>
        <end position="239"/>
    </location>
</feature>
<dbReference type="Pfam" id="PF00884">
    <property type="entry name" value="Sulfatase"/>
    <property type="match status" value="2"/>
</dbReference>
<dbReference type="PANTHER" id="PTHR43108">
    <property type="entry name" value="N-ACETYLGLUCOSAMINE-6-SULFATASE FAMILY MEMBER"/>
    <property type="match status" value="1"/>
</dbReference>
<evidence type="ECO:0000313" key="7">
    <source>
        <dbReference type="Proteomes" id="UP000729913"/>
    </source>
</evidence>
<feature type="signal peptide" evidence="4">
    <location>
        <begin position="1"/>
        <end position="21"/>
    </location>
</feature>
<dbReference type="GO" id="GO:0016250">
    <property type="term" value="F:N-sulfoglucosamine sulfohydrolase activity"/>
    <property type="evidence" value="ECO:0007669"/>
    <property type="project" value="TreeGrafter"/>
</dbReference>
<sequence>MSSKWILISTLCYLFINISKATPRNAILMLADDAGFEMRSYRNKICQAPNLDKLAKEGLIFNNAYTSVSSCSPSRSAILTGLPSHQNAFHDPHRCGHTNPEYGNFCEKFGNGDVGMGTIPDWSPIYYQWEQVQLPYFVQDTEAARRDIAAQYTTISRLDQGVGLVLKELENAGLKDDTLVIYTSDNGIPFPNGRTNLYDPGMAEPMIISSPYHKDRRNQVTYSMTSLLDIAPTLLDWFNNL</sequence>
<dbReference type="GO" id="GO:0030200">
    <property type="term" value="P:heparan sulfate proteoglycan catabolic process"/>
    <property type="evidence" value="ECO:0007669"/>
    <property type="project" value="TreeGrafter"/>
</dbReference>
<dbReference type="InterPro" id="IPR000917">
    <property type="entry name" value="Sulfatase_N"/>
</dbReference>
<accession>A0A8J5VAK6</accession>
<gene>
    <name evidence="6" type="ORF">G9C98_003266</name>
</gene>
<name>A0A8J5VAK6_9HYME</name>
<reference evidence="6" key="2">
    <citation type="submission" date="2021-04" db="EMBL/GenBank/DDBJ databases">
        <title>Genome-wide patterns of bracovirus chromosomal integration into multiple host tissues during parasitism.</title>
        <authorList>
            <person name="Chebbi M.A.C."/>
        </authorList>
    </citation>
    <scope>NUCLEOTIDE SEQUENCE</scope>
    <source>
        <tissue evidence="6">Whole body</tissue>
    </source>
</reference>
<dbReference type="InterPro" id="IPR024607">
    <property type="entry name" value="Sulfatase_CS"/>
</dbReference>
<protein>
    <recommendedName>
        <fullName evidence="5">Sulfatase N-terminal domain-containing protein</fullName>
    </recommendedName>
</protein>
<evidence type="ECO:0000256" key="4">
    <source>
        <dbReference type="SAM" id="SignalP"/>
    </source>
</evidence>
<organism evidence="6 7">
    <name type="scientific">Cotesia typhae</name>
    <dbReference type="NCBI Taxonomy" id="2053667"/>
    <lineage>
        <taxon>Eukaryota</taxon>
        <taxon>Metazoa</taxon>
        <taxon>Ecdysozoa</taxon>
        <taxon>Arthropoda</taxon>
        <taxon>Hexapoda</taxon>
        <taxon>Insecta</taxon>
        <taxon>Pterygota</taxon>
        <taxon>Neoptera</taxon>
        <taxon>Endopterygota</taxon>
        <taxon>Hymenoptera</taxon>
        <taxon>Apocrita</taxon>
        <taxon>Ichneumonoidea</taxon>
        <taxon>Braconidae</taxon>
        <taxon>Microgastrinae</taxon>
        <taxon>Cotesia</taxon>
    </lineage>
</organism>
<keyword evidence="7" id="KW-1185">Reference proteome</keyword>
<keyword evidence="3" id="KW-0325">Glycoprotein</keyword>
<keyword evidence="2 4" id="KW-0732">Signal</keyword>